<dbReference type="OrthoDB" id="5377981at2"/>
<dbReference type="Pfam" id="PF11954">
    <property type="entry name" value="DUF3471"/>
    <property type="match status" value="1"/>
</dbReference>
<dbReference type="InterPro" id="IPR001466">
    <property type="entry name" value="Beta-lactam-related"/>
</dbReference>
<dbReference type="PANTHER" id="PTHR46825">
    <property type="entry name" value="D-ALANYL-D-ALANINE-CARBOXYPEPTIDASE/ENDOPEPTIDASE AMPH"/>
    <property type="match status" value="1"/>
</dbReference>
<dbReference type="InterPro" id="IPR021860">
    <property type="entry name" value="Peptidase_S12_Pab87-rel_C"/>
</dbReference>
<dbReference type="PANTHER" id="PTHR46825:SF15">
    <property type="entry name" value="BETA-LACTAMASE-RELATED DOMAIN-CONTAINING PROTEIN"/>
    <property type="match status" value="1"/>
</dbReference>
<accession>A0A5B0DTS2</accession>
<protein>
    <submittedName>
        <fullName evidence="3">Serine hydrolase</fullName>
    </submittedName>
</protein>
<reference evidence="3 4" key="1">
    <citation type="submission" date="2019-08" db="EMBL/GenBank/DDBJ databases">
        <title>Aureimonas fodiniaquatilis sp. nov., isolated from a coal mine wastewater.</title>
        <authorList>
            <person name="Kim W."/>
        </authorList>
    </citation>
    <scope>NUCLEOTIDE SEQUENCE [LARGE SCALE GENOMIC DNA]</scope>
    <source>
        <strain evidence="3 4">CAU 1482</strain>
    </source>
</reference>
<feature type="domain" description="Peptidase S12 Pab87-related C-terminal" evidence="2">
    <location>
        <begin position="405"/>
        <end position="492"/>
    </location>
</feature>
<evidence type="ECO:0000313" key="3">
    <source>
        <dbReference type="EMBL" id="KAA0969846.1"/>
    </source>
</evidence>
<organism evidence="3 4">
    <name type="scientific">Aureimonas fodinaquatilis</name>
    <dbReference type="NCBI Taxonomy" id="2565783"/>
    <lineage>
        <taxon>Bacteria</taxon>
        <taxon>Pseudomonadati</taxon>
        <taxon>Pseudomonadota</taxon>
        <taxon>Alphaproteobacteria</taxon>
        <taxon>Hyphomicrobiales</taxon>
        <taxon>Aurantimonadaceae</taxon>
        <taxon>Aureimonas</taxon>
    </lineage>
</organism>
<dbReference type="SUPFAM" id="SSF56601">
    <property type="entry name" value="beta-lactamase/transpeptidase-like"/>
    <property type="match status" value="1"/>
</dbReference>
<name>A0A5B0DTS2_9HYPH</name>
<dbReference type="GO" id="GO:0016787">
    <property type="term" value="F:hydrolase activity"/>
    <property type="evidence" value="ECO:0007669"/>
    <property type="project" value="UniProtKB-KW"/>
</dbReference>
<dbReference type="AlphaFoldDB" id="A0A5B0DTS2"/>
<evidence type="ECO:0000313" key="4">
    <source>
        <dbReference type="Proteomes" id="UP000324738"/>
    </source>
</evidence>
<comment type="caution">
    <text evidence="3">The sequence shown here is derived from an EMBL/GenBank/DDBJ whole genome shotgun (WGS) entry which is preliminary data.</text>
</comment>
<dbReference type="Pfam" id="PF00144">
    <property type="entry name" value="Beta-lactamase"/>
    <property type="match status" value="1"/>
</dbReference>
<dbReference type="EMBL" id="VTWH01000003">
    <property type="protein sequence ID" value="KAA0969846.1"/>
    <property type="molecule type" value="Genomic_DNA"/>
</dbReference>
<evidence type="ECO:0000259" key="2">
    <source>
        <dbReference type="Pfam" id="PF11954"/>
    </source>
</evidence>
<dbReference type="Gene3D" id="3.40.710.10">
    <property type="entry name" value="DD-peptidase/beta-lactamase superfamily"/>
    <property type="match status" value="1"/>
</dbReference>
<keyword evidence="3" id="KW-0378">Hydrolase</keyword>
<dbReference type="InterPro" id="IPR050491">
    <property type="entry name" value="AmpC-like"/>
</dbReference>
<evidence type="ECO:0000259" key="1">
    <source>
        <dbReference type="Pfam" id="PF00144"/>
    </source>
</evidence>
<dbReference type="Proteomes" id="UP000324738">
    <property type="component" value="Unassembled WGS sequence"/>
</dbReference>
<dbReference type="Gene3D" id="2.40.128.600">
    <property type="match status" value="1"/>
</dbReference>
<keyword evidence="4" id="KW-1185">Reference proteome</keyword>
<gene>
    <name evidence="3" type="ORF">FPY71_14875</name>
</gene>
<sequence>MAAPAGAQADAALEIKRPVARDQVLSAAQQLEELALKSVGSGPSQMPGLAIAVVHEGEVVFLKGFGLREEGKPDTVDADTVFQLASLSKPVSSTVVAALVGEGALEWDTPVSHINPGFQLQGAYPSQQVTPRDLFSHRSGLPGDAGNELEALGFDRQDILSKLRQVPPASSFRAGYSYSNFGLTAGAVAAADAAGLSWEDATRQKLFQPLGMAATSSRHSDFVAQTNRSALHMLDDGHWAALLVRDADAQAPAGGISSTVRDLAEWMKLELSGGIYNGNRLIPADALSATHQPLMTRGNNPVTGASSFYGLGWNVEFERYGLSWGHAGAFSVGARTLVTLYPHSGLGIVVLGNSFPSGVPEALAASFFDLAFEGRVTRNWAEPWNAAYAGLFGPAIAEAEQTYAKPETVKPALDLDAYAGRYANDYFGEAEIAVSDEKLVLTMGPDAHSRFDLTHFDRDIFLYHPAPEMPEMPVAVSFTIGADGRGATVTMDDLNSSGLGTLTRKP</sequence>
<feature type="domain" description="Beta-lactamase-related" evidence="1">
    <location>
        <begin position="45"/>
        <end position="362"/>
    </location>
</feature>
<proteinExistence type="predicted"/>
<dbReference type="InterPro" id="IPR012338">
    <property type="entry name" value="Beta-lactam/transpept-like"/>
</dbReference>